<evidence type="ECO:0000256" key="4">
    <source>
        <dbReference type="ARBA" id="ARBA00022692"/>
    </source>
</evidence>
<dbReference type="InterPro" id="IPR002528">
    <property type="entry name" value="MATE_fam"/>
</dbReference>
<proteinExistence type="predicted"/>
<dbReference type="OrthoDB" id="9776324at2"/>
<feature type="transmembrane region" description="Helical" evidence="7">
    <location>
        <begin position="231"/>
        <end position="255"/>
    </location>
</feature>
<accession>A0A172T2D5</accession>
<evidence type="ECO:0000256" key="5">
    <source>
        <dbReference type="ARBA" id="ARBA00022989"/>
    </source>
</evidence>
<evidence type="ECO:0000313" key="9">
    <source>
        <dbReference type="Proteomes" id="UP000077096"/>
    </source>
</evidence>
<keyword evidence="2" id="KW-0813">Transport</keyword>
<feature type="transmembrane region" description="Helical" evidence="7">
    <location>
        <begin position="160"/>
        <end position="180"/>
    </location>
</feature>
<evidence type="ECO:0000256" key="3">
    <source>
        <dbReference type="ARBA" id="ARBA00022475"/>
    </source>
</evidence>
<dbReference type="GO" id="GO:0015297">
    <property type="term" value="F:antiporter activity"/>
    <property type="evidence" value="ECO:0007669"/>
    <property type="project" value="InterPro"/>
</dbReference>
<gene>
    <name evidence="8" type="ORF">JM64_03505</name>
</gene>
<dbReference type="Pfam" id="PF01554">
    <property type="entry name" value="MatE"/>
    <property type="match status" value="2"/>
</dbReference>
<feature type="transmembrane region" description="Helical" evidence="7">
    <location>
        <begin position="312"/>
        <end position="332"/>
    </location>
</feature>
<dbReference type="PANTHER" id="PTHR42925">
    <property type="entry name" value="MULTIDRUG AND TOXIN EFFLUX PROTEIN MATE FAMILY"/>
    <property type="match status" value="1"/>
</dbReference>
<evidence type="ECO:0000313" key="8">
    <source>
        <dbReference type="EMBL" id="ANE41159.1"/>
    </source>
</evidence>
<dbReference type="EMBL" id="CP011393">
    <property type="protein sequence ID" value="ANE41159.1"/>
    <property type="molecule type" value="Genomic_DNA"/>
</dbReference>
<dbReference type="InterPro" id="IPR047135">
    <property type="entry name" value="YsiQ"/>
</dbReference>
<reference evidence="8 9" key="1">
    <citation type="submission" date="2014-08" db="EMBL/GenBank/DDBJ databases">
        <title>Fervidobacterium pennivorans DYC genome.</title>
        <authorList>
            <person name="Wushke S."/>
        </authorList>
    </citation>
    <scope>NUCLEOTIDE SEQUENCE [LARGE SCALE GENOMIC DNA]</scope>
    <source>
        <strain evidence="8 9">DYC</strain>
    </source>
</reference>
<sequence>MSNIVKDILRIAIPVSVENLIANTGTFILTIFLSQMGENQVTINGIANQGSFLVILFLFGLNTGGAIFVSQYWGKKDKEGIRRASTLMIYSSLIIALAFFVFTFFFPEFFSAIFTKDKFVIQNSVPFLRIISLSYFGLALETAFRTLLRGIELALIPMESYIFGTALQIFLAYTLINGLLGFPKLGLLGIAIATTVARFFIPTYQIIRATFLRVPYGFSFSHIDRNFVKKFFQFATPTTLNEISWSLGMTTYGIIFGRMGVRVYAARNILSSFENYVWTITFGLVIASSVMVGKMIGRLEYDKVHKFSRRMLIINSVMGLASALIIIGVYYLLLPTFKIDPVTREMLTTTMWVMVIGAPIKSFNGAGVVGILRAGGDAKFAFVLETLTLWAIGIPLTLLGAFVLKLSLPWVYFLTLSDEIVKAIIVLFRIKSEKWIKNVTIENVELTIPEINEEHL</sequence>
<evidence type="ECO:0000256" key="6">
    <source>
        <dbReference type="ARBA" id="ARBA00023136"/>
    </source>
</evidence>
<feature type="transmembrane region" description="Helical" evidence="7">
    <location>
        <begin position="186"/>
        <end position="211"/>
    </location>
</feature>
<evidence type="ECO:0000256" key="1">
    <source>
        <dbReference type="ARBA" id="ARBA00004651"/>
    </source>
</evidence>
<feature type="transmembrane region" description="Helical" evidence="7">
    <location>
        <begin position="410"/>
        <end position="428"/>
    </location>
</feature>
<protein>
    <submittedName>
        <fullName evidence="8">Multidrug transporter MATE</fullName>
    </submittedName>
</protein>
<keyword evidence="6 7" id="KW-0472">Membrane</keyword>
<dbReference type="PIRSF" id="PIRSF006603">
    <property type="entry name" value="DinF"/>
    <property type="match status" value="1"/>
</dbReference>
<feature type="transmembrane region" description="Helical" evidence="7">
    <location>
        <begin position="127"/>
        <end position="148"/>
    </location>
</feature>
<keyword evidence="4 7" id="KW-0812">Transmembrane</keyword>
<dbReference type="AlphaFoldDB" id="A0A172T2D5"/>
<dbReference type="GO" id="GO:0005886">
    <property type="term" value="C:plasma membrane"/>
    <property type="evidence" value="ECO:0007669"/>
    <property type="project" value="UniProtKB-SubCell"/>
</dbReference>
<dbReference type="Proteomes" id="UP000077096">
    <property type="component" value="Chromosome"/>
</dbReference>
<dbReference type="GO" id="GO:0042910">
    <property type="term" value="F:xenobiotic transmembrane transporter activity"/>
    <property type="evidence" value="ECO:0007669"/>
    <property type="project" value="InterPro"/>
</dbReference>
<evidence type="ECO:0000256" key="7">
    <source>
        <dbReference type="SAM" id="Phobius"/>
    </source>
</evidence>
<organism evidence="8 9">
    <name type="scientific">Fervidobacterium pennivorans</name>
    <dbReference type="NCBI Taxonomy" id="93466"/>
    <lineage>
        <taxon>Bacteria</taxon>
        <taxon>Thermotogati</taxon>
        <taxon>Thermotogota</taxon>
        <taxon>Thermotogae</taxon>
        <taxon>Thermotogales</taxon>
        <taxon>Fervidobacteriaceae</taxon>
        <taxon>Fervidobacterium</taxon>
    </lineage>
</organism>
<dbReference type="PATRIC" id="fig|93466.3.peg.755"/>
<dbReference type="PANTHER" id="PTHR42925:SF2">
    <property type="entry name" value="NA+ DRIVEN MULTIDRUG EFFLUX PUMP"/>
    <property type="match status" value="1"/>
</dbReference>
<dbReference type="CDD" id="cd13134">
    <property type="entry name" value="MATE_like_8"/>
    <property type="match status" value="1"/>
</dbReference>
<dbReference type="NCBIfam" id="TIGR00797">
    <property type="entry name" value="matE"/>
    <property type="match status" value="1"/>
</dbReference>
<feature type="transmembrane region" description="Helical" evidence="7">
    <location>
        <begin position="275"/>
        <end position="292"/>
    </location>
</feature>
<dbReference type="InterPro" id="IPR048279">
    <property type="entry name" value="MdtK-like"/>
</dbReference>
<evidence type="ECO:0000256" key="2">
    <source>
        <dbReference type="ARBA" id="ARBA00022448"/>
    </source>
</evidence>
<name>A0A172T2D5_FERPE</name>
<dbReference type="KEGG" id="fng:JM64_03505"/>
<keyword evidence="3" id="KW-1003">Cell membrane</keyword>
<feature type="transmembrane region" description="Helical" evidence="7">
    <location>
        <begin position="380"/>
        <end position="404"/>
    </location>
</feature>
<comment type="subcellular location">
    <subcellularLocation>
        <location evidence="1">Cell membrane</location>
        <topology evidence="1">Multi-pass membrane protein</topology>
    </subcellularLocation>
</comment>
<feature type="transmembrane region" description="Helical" evidence="7">
    <location>
        <begin position="52"/>
        <end position="74"/>
    </location>
</feature>
<feature type="transmembrane region" description="Helical" evidence="7">
    <location>
        <begin position="12"/>
        <end position="32"/>
    </location>
</feature>
<keyword evidence="5 7" id="KW-1133">Transmembrane helix</keyword>
<feature type="transmembrane region" description="Helical" evidence="7">
    <location>
        <begin position="352"/>
        <end position="373"/>
    </location>
</feature>
<feature type="transmembrane region" description="Helical" evidence="7">
    <location>
        <begin position="86"/>
        <end position="107"/>
    </location>
</feature>